<reference evidence="5" key="1">
    <citation type="journal article" date="2014" name="Front. Microbiol.">
        <title>High frequency of phylogenetically diverse reductive dehalogenase-homologous genes in deep subseafloor sedimentary metagenomes.</title>
        <authorList>
            <person name="Kawai M."/>
            <person name="Futagami T."/>
            <person name="Toyoda A."/>
            <person name="Takaki Y."/>
            <person name="Nishi S."/>
            <person name="Hori S."/>
            <person name="Arai W."/>
            <person name="Tsubouchi T."/>
            <person name="Morono Y."/>
            <person name="Uchiyama I."/>
            <person name="Ito T."/>
            <person name="Fujiyama A."/>
            <person name="Inagaki F."/>
            <person name="Takami H."/>
        </authorList>
    </citation>
    <scope>NUCLEOTIDE SEQUENCE</scope>
    <source>
        <strain evidence="5">Expedition CK06-06</strain>
    </source>
</reference>
<feature type="transmembrane region" description="Helical" evidence="3">
    <location>
        <begin position="64"/>
        <end position="82"/>
    </location>
</feature>
<keyword evidence="2" id="KW-0129">CBS domain</keyword>
<keyword evidence="3" id="KW-1133">Transmembrane helix</keyword>
<evidence type="ECO:0000256" key="3">
    <source>
        <dbReference type="SAM" id="Phobius"/>
    </source>
</evidence>
<keyword evidence="3" id="KW-0472">Membrane</keyword>
<dbReference type="Pfam" id="PF01595">
    <property type="entry name" value="CNNM"/>
    <property type="match status" value="1"/>
</dbReference>
<keyword evidence="1" id="KW-0677">Repeat</keyword>
<feature type="domain" description="CNNM transmembrane" evidence="4">
    <location>
        <begin position="9"/>
        <end position="204"/>
    </location>
</feature>
<dbReference type="PANTHER" id="PTHR22777">
    <property type="entry name" value="HEMOLYSIN-RELATED"/>
    <property type="match status" value="1"/>
</dbReference>
<dbReference type="GO" id="GO:0005886">
    <property type="term" value="C:plasma membrane"/>
    <property type="evidence" value="ECO:0007669"/>
    <property type="project" value="TreeGrafter"/>
</dbReference>
<organism evidence="5">
    <name type="scientific">marine sediment metagenome</name>
    <dbReference type="NCBI Taxonomy" id="412755"/>
    <lineage>
        <taxon>unclassified sequences</taxon>
        <taxon>metagenomes</taxon>
        <taxon>ecological metagenomes</taxon>
    </lineage>
</organism>
<sequence length="210" mass="23607">MDTSSIELILFFLFITLSGFLTASEIAISSFGDSKIEELKEKKEKLFNLFVLIRDNPEDLIGTIRLLNVVSIIIASMIGFHFSQLNLYPRLVNSDSTFLQEYSTIISFVITSLVISAIVLIFTLLIPKAIGFKFSDGLGKFSIKILLPLSRIIKYPVRFISSLSNLFLIPFKEKTNFSQTRPSEDEILGIISNGVKLGTIDETEQEIIQN</sequence>
<feature type="transmembrane region" description="Helical" evidence="3">
    <location>
        <begin position="6"/>
        <end position="28"/>
    </location>
</feature>
<keyword evidence="3" id="KW-0812">Transmembrane</keyword>
<comment type="caution">
    <text evidence="5">The sequence shown here is derived from an EMBL/GenBank/DDBJ whole genome shotgun (WGS) entry which is preliminary data.</text>
</comment>
<feature type="non-terminal residue" evidence="5">
    <location>
        <position position="210"/>
    </location>
</feature>
<protein>
    <recommendedName>
        <fullName evidence="4">CNNM transmembrane domain-containing protein</fullName>
    </recommendedName>
</protein>
<gene>
    <name evidence="5" type="ORF">S01H4_12237</name>
</gene>
<evidence type="ECO:0000313" key="5">
    <source>
        <dbReference type="EMBL" id="GAG61784.1"/>
    </source>
</evidence>
<feature type="transmembrane region" description="Helical" evidence="3">
    <location>
        <begin position="102"/>
        <end position="126"/>
    </location>
</feature>
<evidence type="ECO:0000259" key="4">
    <source>
        <dbReference type="Pfam" id="PF01595"/>
    </source>
</evidence>
<dbReference type="AlphaFoldDB" id="X0YY60"/>
<dbReference type="InterPro" id="IPR002550">
    <property type="entry name" value="CNNM"/>
</dbReference>
<name>X0YY60_9ZZZZ</name>
<dbReference type="EMBL" id="BART01005154">
    <property type="protein sequence ID" value="GAG61784.1"/>
    <property type="molecule type" value="Genomic_DNA"/>
</dbReference>
<accession>X0YY60</accession>
<evidence type="ECO:0000256" key="1">
    <source>
        <dbReference type="ARBA" id="ARBA00022737"/>
    </source>
</evidence>
<dbReference type="PANTHER" id="PTHR22777:SF27">
    <property type="entry name" value="MAGNESIUM AND COBALT EFFLUX PROTEIN CORC"/>
    <property type="match status" value="1"/>
</dbReference>
<proteinExistence type="predicted"/>
<evidence type="ECO:0000256" key="2">
    <source>
        <dbReference type="ARBA" id="ARBA00023122"/>
    </source>
</evidence>